<feature type="region of interest" description="Disordered" evidence="1">
    <location>
        <begin position="1"/>
        <end position="24"/>
    </location>
</feature>
<dbReference type="OrthoDB" id="2422622at2759"/>
<feature type="non-terminal residue" evidence="2">
    <location>
        <position position="1"/>
    </location>
</feature>
<reference evidence="2" key="1">
    <citation type="submission" date="2021-06" db="EMBL/GenBank/DDBJ databases">
        <authorList>
            <person name="Kallberg Y."/>
            <person name="Tangrot J."/>
            <person name="Rosling A."/>
        </authorList>
    </citation>
    <scope>NUCLEOTIDE SEQUENCE</scope>
    <source>
        <strain evidence="2">IA702</strain>
    </source>
</reference>
<dbReference type="AlphaFoldDB" id="A0A9N9E223"/>
<dbReference type="EMBL" id="CAJVPJ010005403">
    <property type="protein sequence ID" value="CAG8661107.1"/>
    <property type="molecule type" value="Genomic_DNA"/>
</dbReference>
<sequence length="155" mass="17795">MNNQSPSQHRTAQTRNRKFLRPDATPLTPEAIEEIRNAPENIPNACRVMCKKYHIGTKRYEDIINNRMPSEPTEEWRHIIESSRTTPRHVYICALCDTQPSGSTGSTEIFTKLDTKSEALLHEYERESLDSPLRVTNTDSVVPPPQNEDTSECRE</sequence>
<dbReference type="Proteomes" id="UP000789572">
    <property type="component" value="Unassembled WGS sequence"/>
</dbReference>
<name>A0A9N9E223_9GLOM</name>
<feature type="region of interest" description="Disordered" evidence="1">
    <location>
        <begin position="126"/>
        <end position="155"/>
    </location>
</feature>
<evidence type="ECO:0000313" key="2">
    <source>
        <dbReference type="EMBL" id="CAG8661107.1"/>
    </source>
</evidence>
<organism evidence="2 3">
    <name type="scientific">Paraglomus occultum</name>
    <dbReference type="NCBI Taxonomy" id="144539"/>
    <lineage>
        <taxon>Eukaryota</taxon>
        <taxon>Fungi</taxon>
        <taxon>Fungi incertae sedis</taxon>
        <taxon>Mucoromycota</taxon>
        <taxon>Glomeromycotina</taxon>
        <taxon>Glomeromycetes</taxon>
        <taxon>Paraglomerales</taxon>
        <taxon>Paraglomeraceae</taxon>
        <taxon>Paraglomus</taxon>
    </lineage>
</organism>
<feature type="compositionally biased region" description="Polar residues" evidence="1">
    <location>
        <begin position="1"/>
        <end position="14"/>
    </location>
</feature>
<evidence type="ECO:0000313" key="3">
    <source>
        <dbReference type="Proteomes" id="UP000789572"/>
    </source>
</evidence>
<accession>A0A9N9E223</accession>
<protein>
    <submittedName>
        <fullName evidence="2">6484_t:CDS:1</fullName>
    </submittedName>
</protein>
<keyword evidence="3" id="KW-1185">Reference proteome</keyword>
<comment type="caution">
    <text evidence="2">The sequence shown here is derived from an EMBL/GenBank/DDBJ whole genome shotgun (WGS) entry which is preliminary data.</text>
</comment>
<evidence type="ECO:0000256" key="1">
    <source>
        <dbReference type="SAM" id="MobiDB-lite"/>
    </source>
</evidence>
<proteinExistence type="predicted"/>
<gene>
    <name evidence="2" type="ORF">POCULU_LOCUS10461</name>
</gene>